<comment type="caution">
    <text evidence="2">The sequence shown here is derived from an EMBL/GenBank/DDBJ whole genome shotgun (WGS) entry which is preliminary data.</text>
</comment>
<name>X6MLL9_RETFI</name>
<accession>X6MLL9</accession>
<sequence length="327" mass="37928">MNNGIVLSPLEESNNDNDEVMMIDQDPDQKDQTEDEKKDCPEGNDKWNAAAQQDDDLLHLSSPISTKEQQHFAKLIEDRDVNSKIYAHDPCYDLRVVTFPPITDQMKEVFNDFQNGYSIDDICTNRNLTRKKFDQILGDMILLGHKIDWNRLDVKYDEIEMIYAVLSKEGLEQSAEDIKSRALLDNRWDDSLIHMVQARFIAEHCELQLEPLAETDAKKDEIQSMEIDDDFWNGVDFAALDETIRKENGHNATDMIHDNNTSYPEITTQKIFSCLKQKPQTLEELMSMCGFDCQNDPTNLHEMRSTLSKMQNEMTIYLNILNQYCLL</sequence>
<organism evidence="2 3">
    <name type="scientific">Reticulomyxa filosa</name>
    <dbReference type="NCBI Taxonomy" id="46433"/>
    <lineage>
        <taxon>Eukaryota</taxon>
        <taxon>Sar</taxon>
        <taxon>Rhizaria</taxon>
        <taxon>Retaria</taxon>
        <taxon>Foraminifera</taxon>
        <taxon>Monothalamids</taxon>
        <taxon>Reticulomyxidae</taxon>
        <taxon>Reticulomyxa</taxon>
    </lineage>
</organism>
<keyword evidence="3" id="KW-1185">Reference proteome</keyword>
<dbReference type="EMBL" id="ASPP01020301">
    <property type="protein sequence ID" value="ETO13960.1"/>
    <property type="molecule type" value="Genomic_DNA"/>
</dbReference>
<evidence type="ECO:0000313" key="2">
    <source>
        <dbReference type="EMBL" id="ETO13960.1"/>
    </source>
</evidence>
<gene>
    <name evidence="2" type="ORF">RFI_23409</name>
</gene>
<dbReference type="Proteomes" id="UP000023152">
    <property type="component" value="Unassembled WGS sequence"/>
</dbReference>
<evidence type="ECO:0000256" key="1">
    <source>
        <dbReference type="SAM" id="MobiDB-lite"/>
    </source>
</evidence>
<reference evidence="2 3" key="1">
    <citation type="journal article" date="2013" name="Curr. Biol.">
        <title>The Genome of the Foraminiferan Reticulomyxa filosa.</title>
        <authorList>
            <person name="Glockner G."/>
            <person name="Hulsmann N."/>
            <person name="Schleicher M."/>
            <person name="Noegel A.A."/>
            <person name="Eichinger L."/>
            <person name="Gallinger C."/>
            <person name="Pawlowski J."/>
            <person name="Sierra R."/>
            <person name="Euteneuer U."/>
            <person name="Pillet L."/>
            <person name="Moustafa A."/>
            <person name="Platzer M."/>
            <person name="Groth M."/>
            <person name="Szafranski K."/>
            <person name="Schliwa M."/>
        </authorList>
    </citation>
    <scope>NUCLEOTIDE SEQUENCE [LARGE SCALE GENOMIC DNA]</scope>
</reference>
<evidence type="ECO:0000313" key="3">
    <source>
        <dbReference type="Proteomes" id="UP000023152"/>
    </source>
</evidence>
<feature type="region of interest" description="Disordered" evidence="1">
    <location>
        <begin position="1"/>
        <end position="47"/>
    </location>
</feature>
<feature type="compositionally biased region" description="Basic and acidic residues" evidence="1">
    <location>
        <begin position="27"/>
        <end position="45"/>
    </location>
</feature>
<proteinExistence type="predicted"/>
<protein>
    <submittedName>
        <fullName evidence="2">Uncharacterized protein</fullName>
    </submittedName>
</protein>
<dbReference type="AlphaFoldDB" id="X6MLL9"/>